<protein>
    <submittedName>
        <fullName evidence="2">Uncharacterized protein</fullName>
    </submittedName>
</protein>
<evidence type="ECO:0000256" key="1">
    <source>
        <dbReference type="SAM" id="MobiDB-lite"/>
    </source>
</evidence>
<feature type="compositionally biased region" description="Acidic residues" evidence="1">
    <location>
        <begin position="165"/>
        <end position="177"/>
    </location>
</feature>
<dbReference type="RefSeq" id="WP_123105263.1">
    <property type="nucleotide sequence ID" value="NZ_RIBZ01000446.1"/>
</dbReference>
<accession>A0A3M8V9S7</accession>
<proteinExistence type="predicted"/>
<sequence length="177" mass="19783">MNQLTYPRPAAAIAARARMALGAYRAVPGHEAAHELERWLQDMWYYGYFALHNDSDTARWTVISQELIDAQQLLKIKTTEPAAIALAAHAAISRFEHATGTTPGAGWEALYTRAEAERAAYAAFDSLHPHLPLDHRSDREFVAQAFLAFLDNPDSPYPYTSHNPDEDEEEDDQGPTC</sequence>
<evidence type="ECO:0000313" key="3">
    <source>
        <dbReference type="Proteomes" id="UP000275401"/>
    </source>
</evidence>
<feature type="region of interest" description="Disordered" evidence="1">
    <location>
        <begin position="153"/>
        <end position="177"/>
    </location>
</feature>
<evidence type="ECO:0000313" key="2">
    <source>
        <dbReference type="EMBL" id="RNG14314.1"/>
    </source>
</evidence>
<keyword evidence="3" id="KW-1185">Reference proteome</keyword>
<comment type="caution">
    <text evidence="2">The sequence shown here is derived from an EMBL/GenBank/DDBJ whole genome shotgun (WGS) entry which is preliminary data.</text>
</comment>
<dbReference type="EMBL" id="RIBZ01000446">
    <property type="protein sequence ID" value="RNG14314.1"/>
    <property type="molecule type" value="Genomic_DNA"/>
</dbReference>
<gene>
    <name evidence="2" type="ORF">EEJ42_31480</name>
</gene>
<reference evidence="2 3" key="1">
    <citation type="submission" date="2018-11" db="EMBL/GenBank/DDBJ databases">
        <title>The Potential of Streptomyces as Biocontrol Agents against the Tomato grey mould, Botrytis cinerea (Gray mold) Frontiers in Microbiology.</title>
        <authorList>
            <person name="Li D."/>
        </authorList>
    </citation>
    <scope>NUCLEOTIDE SEQUENCE [LARGE SCALE GENOMIC DNA]</scope>
    <source>
        <strain evidence="2 3">NEAU-LD23</strain>
    </source>
</reference>
<dbReference type="AlphaFoldDB" id="A0A3M8V9S7"/>
<organism evidence="2 3">
    <name type="scientific">Streptomyces botrytidirepellens</name>
    <dbReference type="NCBI Taxonomy" id="2486417"/>
    <lineage>
        <taxon>Bacteria</taxon>
        <taxon>Bacillati</taxon>
        <taxon>Actinomycetota</taxon>
        <taxon>Actinomycetes</taxon>
        <taxon>Kitasatosporales</taxon>
        <taxon>Streptomycetaceae</taxon>
        <taxon>Streptomyces</taxon>
    </lineage>
</organism>
<name>A0A3M8V9S7_9ACTN</name>
<dbReference type="Proteomes" id="UP000275401">
    <property type="component" value="Unassembled WGS sequence"/>
</dbReference>